<feature type="region of interest" description="Disordered" evidence="2">
    <location>
        <begin position="371"/>
        <end position="391"/>
    </location>
</feature>
<dbReference type="Proteomes" id="UP000276133">
    <property type="component" value="Unassembled WGS sequence"/>
</dbReference>
<accession>A0A3M7QK93</accession>
<proteinExistence type="predicted"/>
<evidence type="ECO:0000256" key="2">
    <source>
        <dbReference type="SAM" id="MobiDB-lite"/>
    </source>
</evidence>
<dbReference type="GO" id="GO:0031122">
    <property type="term" value="P:cytoplasmic microtubule organization"/>
    <property type="evidence" value="ECO:0007669"/>
    <property type="project" value="InterPro"/>
</dbReference>
<reference evidence="3 4" key="1">
    <citation type="journal article" date="2018" name="Sci. Rep.">
        <title>Genomic signatures of local adaptation to the degree of environmental predictability in rotifers.</title>
        <authorList>
            <person name="Franch-Gras L."/>
            <person name="Hahn C."/>
            <person name="Garcia-Roger E.M."/>
            <person name="Carmona M.J."/>
            <person name="Serra M."/>
            <person name="Gomez A."/>
        </authorList>
    </citation>
    <scope>NUCLEOTIDE SEQUENCE [LARGE SCALE GENOMIC DNA]</scope>
    <source>
        <strain evidence="3">HYR1</strain>
    </source>
</reference>
<dbReference type="PANTHER" id="PTHR31191:SF4">
    <property type="entry name" value="CENTROSOMAL PROTEIN OF 126 KDA"/>
    <property type="match status" value="1"/>
</dbReference>
<feature type="coiled-coil region" evidence="1">
    <location>
        <begin position="10"/>
        <end position="67"/>
    </location>
</feature>
<comment type="caution">
    <text evidence="3">The sequence shown here is derived from an EMBL/GenBank/DDBJ whole genome shotgun (WGS) entry which is preliminary data.</text>
</comment>
<organism evidence="3 4">
    <name type="scientific">Brachionus plicatilis</name>
    <name type="common">Marine rotifer</name>
    <name type="synonym">Brachionus muelleri</name>
    <dbReference type="NCBI Taxonomy" id="10195"/>
    <lineage>
        <taxon>Eukaryota</taxon>
        <taxon>Metazoa</taxon>
        <taxon>Spiralia</taxon>
        <taxon>Gnathifera</taxon>
        <taxon>Rotifera</taxon>
        <taxon>Eurotatoria</taxon>
        <taxon>Monogononta</taxon>
        <taxon>Pseudotrocha</taxon>
        <taxon>Ploima</taxon>
        <taxon>Brachionidae</taxon>
        <taxon>Brachionus</taxon>
    </lineage>
</organism>
<dbReference type="EMBL" id="REGN01005931">
    <property type="protein sequence ID" value="RNA11544.1"/>
    <property type="molecule type" value="Genomic_DNA"/>
</dbReference>
<name>A0A3M7QK93_BRAPC</name>
<evidence type="ECO:0000313" key="3">
    <source>
        <dbReference type="EMBL" id="RNA11544.1"/>
    </source>
</evidence>
<gene>
    <name evidence="3" type="ORF">BpHYR1_048204</name>
</gene>
<dbReference type="GO" id="GO:1905515">
    <property type="term" value="P:non-motile cilium assembly"/>
    <property type="evidence" value="ECO:0007669"/>
    <property type="project" value="InterPro"/>
</dbReference>
<protein>
    <submittedName>
        <fullName evidence="3">Flocculation FLO11-like isoform X2</fullName>
    </submittedName>
</protein>
<keyword evidence="1" id="KW-0175">Coiled coil</keyword>
<dbReference type="GO" id="GO:0005813">
    <property type="term" value="C:centrosome"/>
    <property type="evidence" value="ECO:0007669"/>
    <property type="project" value="InterPro"/>
</dbReference>
<dbReference type="GO" id="GO:0097546">
    <property type="term" value="C:ciliary base"/>
    <property type="evidence" value="ECO:0007669"/>
    <property type="project" value="InterPro"/>
</dbReference>
<feature type="compositionally biased region" description="Polar residues" evidence="2">
    <location>
        <begin position="371"/>
        <end position="380"/>
    </location>
</feature>
<dbReference type="OrthoDB" id="10648888at2759"/>
<dbReference type="AlphaFoldDB" id="A0A3M7QK93"/>
<dbReference type="GO" id="GO:0007052">
    <property type="term" value="P:mitotic spindle organization"/>
    <property type="evidence" value="ECO:0007669"/>
    <property type="project" value="InterPro"/>
</dbReference>
<dbReference type="InterPro" id="IPR028257">
    <property type="entry name" value="CEP126"/>
</dbReference>
<evidence type="ECO:0000313" key="4">
    <source>
        <dbReference type="Proteomes" id="UP000276133"/>
    </source>
</evidence>
<keyword evidence="4" id="KW-1185">Reference proteome</keyword>
<sequence>MDAENLQKWKEQFQTERKKQVSRVRGLQKETVMRRKAMEMKAQVEAAKEEKRRKEALAARKAQHMEATMRFQKGIKNFKMKKDFAEKISLDDVLKQMSPVRSRLNSADSDRSRLQHSELAGFYCVNRRPGAGAVRRSSSFDSIKPGTQPFSKFNLDQLGSTAPSHLAPHFRHAITQNQQQIHEMNREALREFQNVVQSELANHSGSYASNFVYPMHQKFSSVLAESELVKKESETYSEVGTILTVDDEDERDSLDTDSLLNARVDSSDFGKATSDKQSGQEDVVIAVKAETKFNNYFNLVAKPESGPVGRQAVASQSSGNLARKTGKEIKGILKRSSSLDNASLVISGVAKTASCFKSDKVIKDSIELANSRLNGPSGESDSSRKKSVRFAHDQESGLVETNQQNTSQTTAASNVNYIFFI</sequence>
<evidence type="ECO:0000256" key="1">
    <source>
        <dbReference type="SAM" id="Coils"/>
    </source>
</evidence>
<dbReference type="PANTHER" id="PTHR31191">
    <property type="entry name" value="CENTROSOMAL PROTEIN CEP126"/>
    <property type="match status" value="1"/>
</dbReference>